<dbReference type="Pfam" id="PF00120">
    <property type="entry name" value="Gln-synt_C"/>
    <property type="match status" value="1"/>
</dbReference>
<dbReference type="InterPro" id="IPR014746">
    <property type="entry name" value="Gln_synth/guanido_kin_cat_dom"/>
</dbReference>
<reference evidence="14" key="1">
    <citation type="submission" date="2025-08" db="UniProtKB">
        <authorList>
            <consortium name="Ensembl"/>
        </authorList>
    </citation>
    <scope>IDENTIFICATION</scope>
</reference>
<dbReference type="SUPFAM" id="SSF55931">
    <property type="entry name" value="Glutamine synthetase/guanido kinase"/>
    <property type="match status" value="1"/>
</dbReference>
<evidence type="ECO:0000256" key="1">
    <source>
        <dbReference type="ARBA" id="ARBA00004496"/>
    </source>
</evidence>
<proteinExistence type="inferred from homology"/>
<evidence type="ECO:0000313" key="14">
    <source>
        <dbReference type="Ensembl" id="ENSEBUP00000027549.1"/>
    </source>
</evidence>
<evidence type="ECO:0000256" key="4">
    <source>
        <dbReference type="ARBA" id="ARBA00022490"/>
    </source>
</evidence>
<keyword evidence="4" id="KW-0963">Cytoplasm</keyword>
<evidence type="ECO:0000256" key="6">
    <source>
        <dbReference type="ARBA" id="ARBA00022741"/>
    </source>
</evidence>
<evidence type="ECO:0000259" key="13">
    <source>
        <dbReference type="PROSITE" id="PS51987"/>
    </source>
</evidence>
<feature type="domain" description="GS beta-grasp" evidence="12">
    <location>
        <begin position="26"/>
        <end position="106"/>
    </location>
</feature>
<name>A0A8C4REJ7_EPTBU</name>
<dbReference type="GO" id="GO:0005524">
    <property type="term" value="F:ATP binding"/>
    <property type="evidence" value="ECO:0007669"/>
    <property type="project" value="UniProtKB-KW"/>
</dbReference>
<protein>
    <recommendedName>
        <fullName evidence="3 11">Glutamine synthetase</fullName>
        <ecNumber evidence="3 11">6.3.1.2</ecNumber>
    </recommendedName>
</protein>
<dbReference type="SMART" id="SM01230">
    <property type="entry name" value="Gln-synt_C"/>
    <property type="match status" value="1"/>
</dbReference>
<dbReference type="Pfam" id="PF03951">
    <property type="entry name" value="Gln-synt_N"/>
    <property type="match status" value="1"/>
</dbReference>
<keyword evidence="6 11" id="KW-0547">Nucleotide-binding</keyword>
<evidence type="ECO:0000259" key="12">
    <source>
        <dbReference type="PROSITE" id="PS51986"/>
    </source>
</evidence>
<keyword evidence="5 11" id="KW-0436">Ligase</keyword>
<dbReference type="EC" id="6.3.1.2" evidence="3 11"/>
<dbReference type="PROSITE" id="PS00181">
    <property type="entry name" value="GLNA_ATP"/>
    <property type="match status" value="1"/>
</dbReference>
<sequence>MSMSPSSAFNKQLKGQYLALPQGDRVQVMYVWIDGTGVGLRCKTRTLETEPRTVADVPEWNYDGSSTLQAEGFNSDMYIIPVAMFRDPFRLDPNKIVLCEVFDYNREPDAKNQRSSCKKVMELAKDSHPWFGLEQEFVLLSMNERPFGWPEGGFPAPQGPYYCSVGANNAYGRDIIEAHYRACLYAGVNISGSNGEVMPSQWEYQVGPCEGIEMGDHLWISRFILHRICEDFGVIATFDPKPVGGNWNGSGCHANYSTALMRKEGGMKHIDEAIEKLSKRHKYHISVYDPNGGKDNMRRLTGLHETSSIHDFRQGMSDRGASIRIPRHVAHDGHGYFEDRRPSANCDPYSVTEALVRTTVLNEVDDGAKA</sequence>
<dbReference type="AlphaFoldDB" id="A0A8C4REJ7"/>
<keyword evidence="7 11" id="KW-0067">ATP-binding</keyword>
<comment type="subcellular location">
    <subcellularLocation>
        <location evidence="1">Cytoplasm</location>
    </subcellularLocation>
</comment>
<dbReference type="Proteomes" id="UP000694388">
    <property type="component" value="Unplaced"/>
</dbReference>
<evidence type="ECO:0000256" key="8">
    <source>
        <dbReference type="ARBA" id="ARBA00049436"/>
    </source>
</evidence>
<evidence type="ECO:0000256" key="10">
    <source>
        <dbReference type="RuleBase" id="RU000384"/>
    </source>
</evidence>
<dbReference type="InterPro" id="IPR036651">
    <property type="entry name" value="Gln_synt_N_sf"/>
</dbReference>
<dbReference type="GO" id="GO:0004356">
    <property type="term" value="F:glutamine synthetase activity"/>
    <property type="evidence" value="ECO:0007669"/>
    <property type="project" value="UniProtKB-EC"/>
</dbReference>
<evidence type="ECO:0000256" key="7">
    <source>
        <dbReference type="ARBA" id="ARBA00022840"/>
    </source>
</evidence>
<accession>A0A8C4REJ7</accession>
<dbReference type="InterPro" id="IPR050292">
    <property type="entry name" value="Glutamine_Synthetase"/>
</dbReference>
<dbReference type="FunFam" id="3.30.590.10:FF:000011">
    <property type="entry name" value="Glutamine synthetase"/>
    <property type="match status" value="1"/>
</dbReference>
<dbReference type="InterPro" id="IPR008147">
    <property type="entry name" value="Gln_synt_N"/>
</dbReference>
<dbReference type="InterPro" id="IPR008146">
    <property type="entry name" value="Gln_synth_cat_dom"/>
</dbReference>
<reference evidence="14" key="2">
    <citation type="submission" date="2025-09" db="UniProtKB">
        <authorList>
            <consortium name="Ensembl"/>
        </authorList>
    </citation>
    <scope>IDENTIFICATION</scope>
</reference>
<dbReference type="InterPro" id="IPR027302">
    <property type="entry name" value="Gln_synth_N_conserv_site"/>
</dbReference>
<feature type="domain" description="GS catalytic" evidence="13">
    <location>
        <begin position="113"/>
        <end position="370"/>
    </location>
</feature>
<dbReference type="Gene3D" id="3.10.20.70">
    <property type="entry name" value="Glutamine synthetase, N-terminal domain"/>
    <property type="match status" value="1"/>
</dbReference>
<evidence type="ECO:0000256" key="9">
    <source>
        <dbReference type="PROSITE-ProRule" id="PRU01330"/>
    </source>
</evidence>
<dbReference type="PROSITE" id="PS51987">
    <property type="entry name" value="GS_CATALYTIC"/>
    <property type="match status" value="1"/>
</dbReference>
<dbReference type="GO" id="GO:0005737">
    <property type="term" value="C:cytoplasm"/>
    <property type="evidence" value="ECO:0007669"/>
    <property type="project" value="UniProtKB-SubCell"/>
</dbReference>
<comment type="catalytic activity">
    <reaction evidence="8 11">
        <text>L-glutamate + NH4(+) + ATP = L-glutamine + ADP + phosphate + H(+)</text>
        <dbReference type="Rhea" id="RHEA:16169"/>
        <dbReference type="ChEBI" id="CHEBI:15378"/>
        <dbReference type="ChEBI" id="CHEBI:28938"/>
        <dbReference type="ChEBI" id="CHEBI:29985"/>
        <dbReference type="ChEBI" id="CHEBI:30616"/>
        <dbReference type="ChEBI" id="CHEBI:43474"/>
        <dbReference type="ChEBI" id="CHEBI:58359"/>
        <dbReference type="ChEBI" id="CHEBI:456216"/>
        <dbReference type="EC" id="6.3.1.2"/>
    </reaction>
</comment>
<evidence type="ECO:0000313" key="15">
    <source>
        <dbReference type="Proteomes" id="UP000694388"/>
    </source>
</evidence>
<dbReference type="SUPFAM" id="SSF54368">
    <property type="entry name" value="Glutamine synthetase, N-terminal domain"/>
    <property type="match status" value="1"/>
</dbReference>
<dbReference type="GO" id="GO:0006542">
    <property type="term" value="P:glutamine biosynthetic process"/>
    <property type="evidence" value="ECO:0007669"/>
    <property type="project" value="InterPro"/>
</dbReference>
<dbReference type="FunFam" id="3.10.20.70:FF:000004">
    <property type="entry name" value="Glutamine synthetase"/>
    <property type="match status" value="1"/>
</dbReference>
<comment type="similarity">
    <text evidence="2 9 10">Belongs to the glutamine synthetase family.</text>
</comment>
<evidence type="ECO:0000256" key="3">
    <source>
        <dbReference type="ARBA" id="ARBA00012937"/>
    </source>
</evidence>
<dbReference type="PANTHER" id="PTHR20852">
    <property type="entry name" value="GLUTAMINE SYNTHETASE"/>
    <property type="match status" value="1"/>
</dbReference>
<evidence type="ECO:0000256" key="11">
    <source>
        <dbReference type="RuleBase" id="RU004356"/>
    </source>
</evidence>
<evidence type="ECO:0000256" key="5">
    <source>
        <dbReference type="ARBA" id="ARBA00022598"/>
    </source>
</evidence>
<dbReference type="PROSITE" id="PS51986">
    <property type="entry name" value="GS_BETA_GRASP"/>
    <property type="match status" value="1"/>
</dbReference>
<organism evidence="14 15">
    <name type="scientific">Eptatretus burgeri</name>
    <name type="common">Inshore hagfish</name>
    <dbReference type="NCBI Taxonomy" id="7764"/>
    <lineage>
        <taxon>Eukaryota</taxon>
        <taxon>Metazoa</taxon>
        <taxon>Chordata</taxon>
        <taxon>Craniata</taxon>
        <taxon>Vertebrata</taxon>
        <taxon>Cyclostomata</taxon>
        <taxon>Myxini</taxon>
        <taxon>Myxiniformes</taxon>
        <taxon>Myxinidae</taxon>
        <taxon>Eptatretinae</taxon>
        <taxon>Eptatretus</taxon>
    </lineage>
</organism>
<dbReference type="InterPro" id="IPR027303">
    <property type="entry name" value="Gln_synth_gly_rich_site"/>
</dbReference>
<keyword evidence="15" id="KW-1185">Reference proteome</keyword>
<dbReference type="GeneTree" id="ENSGT00940000164772"/>
<dbReference type="PROSITE" id="PS00180">
    <property type="entry name" value="GLNA_1"/>
    <property type="match status" value="1"/>
</dbReference>
<dbReference type="PANTHER" id="PTHR20852:SF57">
    <property type="entry name" value="GLUTAMINE SYNTHETASE 2 CYTOPLASMIC"/>
    <property type="match status" value="1"/>
</dbReference>
<dbReference type="Ensembl" id="ENSEBUT00000028125.1">
    <property type="protein sequence ID" value="ENSEBUP00000027549.1"/>
    <property type="gene ID" value="ENSEBUG00000016867.1"/>
</dbReference>
<evidence type="ECO:0000256" key="2">
    <source>
        <dbReference type="ARBA" id="ARBA00009897"/>
    </source>
</evidence>
<dbReference type="Gene3D" id="3.30.590.10">
    <property type="entry name" value="Glutamine synthetase/guanido kinase, catalytic domain"/>
    <property type="match status" value="1"/>
</dbReference>